<gene>
    <name evidence="1" type="ORF">B1B_12092</name>
</gene>
<dbReference type="PANTHER" id="PTHR35340:SF5">
    <property type="entry name" value="ASST-DOMAIN-CONTAINING PROTEIN"/>
    <property type="match status" value="1"/>
</dbReference>
<proteinExistence type="predicted"/>
<dbReference type="EMBL" id="AUZY01007896">
    <property type="protein sequence ID" value="EQD48305.1"/>
    <property type="molecule type" value="Genomic_DNA"/>
</dbReference>
<comment type="caution">
    <text evidence="1">The sequence shown here is derived from an EMBL/GenBank/DDBJ whole genome shotgun (WGS) entry which is preliminary data.</text>
</comment>
<dbReference type="InterPro" id="IPR053143">
    <property type="entry name" value="Arylsulfate_ST"/>
</dbReference>
<dbReference type="InterPro" id="IPR039535">
    <property type="entry name" value="ASST-like"/>
</dbReference>
<name>T1B1S7_9ZZZZ</name>
<sequence>PLASGEAFDLNVQRYGGEPVLTWFQGEVVDGHGQGEDVVESTSYHTIAVVHAGNGLYADLHELQLTPQGTLLLTAYEGTRWNLTAVGGSAEGDALDGIVQEVDVRTGLVMYQWDSLDHVPVTQSDFRAPSSPDTPYDYFHVNSIDQLHGGDLLVSARNTSAA</sequence>
<accession>T1B1S7</accession>
<protein>
    <submittedName>
        <fullName evidence="1">Uncharacterized protein</fullName>
    </submittedName>
</protein>
<reference evidence="1" key="2">
    <citation type="journal article" date="2014" name="ISME J.">
        <title>Microbial stratification in low pH oxic and suboxic macroscopic growths along an acid mine drainage.</title>
        <authorList>
            <person name="Mendez-Garcia C."/>
            <person name="Mesa V."/>
            <person name="Sprenger R.R."/>
            <person name="Richter M."/>
            <person name="Diez M.S."/>
            <person name="Solano J."/>
            <person name="Bargiela R."/>
            <person name="Golyshina O.V."/>
            <person name="Manteca A."/>
            <person name="Ramos J.L."/>
            <person name="Gallego J.R."/>
            <person name="Llorente I."/>
            <person name="Martins Dos Santos V.A."/>
            <person name="Jensen O.N."/>
            <person name="Pelaez A.I."/>
            <person name="Sanchez J."/>
            <person name="Ferrer M."/>
        </authorList>
    </citation>
    <scope>NUCLEOTIDE SEQUENCE</scope>
</reference>
<reference evidence="1" key="1">
    <citation type="submission" date="2013-08" db="EMBL/GenBank/DDBJ databases">
        <authorList>
            <person name="Mendez C."/>
            <person name="Richter M."/>
            <person name="Ferrer M."/>
            <person name="Sanchez J."/>
        </authorList>
    </citation>
    <scope>NUCLEOTIDE SEQUENCE</scope>
</reference>
<dbReference type="AlphaFoldDB" id="T1B1S7"/>
<dbReference type="Pfam" id="PF14269">
    <property type="entry name" value="Arylsulfotran_2"/>
    <property type="match status" value="1"/>
</dbReference>
<dbReference type="PANTHER" id="PTHR35340">
    <property type="entry name" value="PQQ ENZYME REPEAT PROTEIN-RELATED"/>
    <property type="match status" value="1"/>
</dbReference>
<feature type="non-terminal residue" evidence="1">
    <location>
        <position position="1"/>
    </location>
</feature>
<evidence type="ECO:0000313" key="1">
    <source>
        <dbReference type="EMBL" id="EQD48305.1"/>
    </source>
</evidence>
<organism evidence="1">
    <name type="scientific">mine drainage metagenome</name>
    <dbReference type="NCBI Taxonomy" id="410659"/>
    <lineage>
        <taxon>unclassified sequences</taxon>
        <taxon>metagenomes</taxon>
        <taxon>ecological metagenomes</taxon>
    </lineage>
</organism>
<feature type="non-terminal residue" evidence="1">
    <location>
        <position position="162"/>
    </location>
</feature>